<evidence type="ECO:0000256" key="2">
    <source>
        <dbReference type="ARBA" id="ARBA00022771"/>
    </source>
</evidence>
<dbReference type="EMBL" id="NAAD01000009">
    <property type="protein sequence ID" value="ORJ60295.1"/>
    <property type="molecule type" value="Genomic_DNA"/>
</dbReference>
<keyword evidence="2" id="KW-0863">Zinc-finger</keyword>
<evidence type="ECO:0000256" key="3">
    <source>
        <dbReference type="ARBA" id="ARBA00022833"/>
    </source>
</evidence>
<evidence type="ECO:0000313" key="7">
    <source>
        <dbReference type="Proteomes" id="UP000193136"/>
    </source>
</evidence>
<evidence type="ECO:0000256" key="4">
    <source>
        <dbReference type="SAM" id="Phobius"/>
    </source>
</evidence>
<keyword evidence="4" id="KW-1133">Transmembrane helix</keyword>
<protein>
    <recommendedName>
        <fullName evidence="5">RanBP2-type domain-containing protein</fullName>
    </recommendedName>
</protein>
<dbReference type="RefSeq" id="WP_085010368.1">
    <property type="nucleotide sequence ID" value="NZ_NAAD01000009.1"/>
</dbReference>
<name>A0A1X0Y558_9BACT</name>
<keyword evidence="1" id="KW-0479">Metal-binding</keyword>
<dbReference type="InterPro" id="IPR001876">
    <property type="entry name" value="Znf_RanBP2"/>
</dbReference>
<gene>
    <name evidence="6" type="ORF">B5V00_08570</name>
</gene>
<dbReference type="Pfam" id="PF00641">
    <property type="entry name" value="Zn_ribbon_RanBP"/>
    <property type="match status" value="1"/>
</dbReference>
<dbReference type="AlphaFoldDB" id="A0A1X0Y558"/>
<accession>A0A1X0Y558</accession>
<keyword evidence="4" id="KW-0812">Transmembrane</keyword>
<dbReference type="PROSITE" id="PS50199">
    <property type="entry name" value="ZF_RANBP2_2"/>
    <property type="match status" value="1"/>
</dbReference>
<dbReference type="GO" id="GO:0008270">
    <property type="term" value="F:zinc ion binding"/>
    <property type="evidence" value="ECO:0007669"/>
    <property type="project" value="UniProtKB-KW"/>
</dbReference>
<comment type="caution">
    <text evidence="6">The sequence shown here is derived from an EMBL/GenBank/DDBJ whole genome shotgun (WGS) entry which is preliminary data.</text>
</comment>
<evidence type="ECO:0000313" key="6">
    <source>
        <dbReference type="EMBL" id="ORJ60295.1"/>
    </source>
</evidence>
<feature type="domain" description="RanBP2-type" evidence="5">
    <location>
        <begin position="92"/>
        <end position="121"/>
    </location>
</feature>
<dbReference type="PROSITE" id="PS01358">
    <property type="entry name" value="ZF_RANBP2_1"/>
    <property type="match status" value="1"/>
</dbReference>
<organism evidence="6 7">
    <name type="scientific">Geothermobacter hydrogeniphilus</name>
    <dbReference type="NCBI Taxonomy" id="1969733"/>
    <lineage>
        <taxon>Bacteria</taxon>
        <taxon>Pseudomonadati</taxon>
        <taxon>Thermodesulfobacteriota</taxon>
        <taxon>Desulfuromonadia</taxon>
        <taxon>Desulfuromonadales</taxon>
        <taxon>Geothermobacteraceae</taxon>
        <taxon>Geothermobacter</taxon>
    </lineage>
</organism>
<evidence type="ECO:0000256" key="1">
    <source>
        <dbReference type="ARBA" id="ARBA00022723"/>
    </source>
</evidence>
<sequence>MFAIIVDYFLAKFIYSKFNSFFAGILFSLLSGIFSGFIFGLITGLILGDDTYQARAMIGATLHPFVTSIIFIVIYLKNNFKSNTLLSFKQTRSKYWSCHKCGINNYRKDTVCDFCGTPKKINHTNISK</sequence>
<reference evidence="6 7" key="1">
    <citation type="submission" date="2017-03" db="EMBL/GenBank/DDBJ databases">
        <title>Genome sequence of Geothermobacter sp. EPR-M, Deep-Sea Iron Reducer.</title>
        <authorList>
            <person name="Tully B."/>
            <person name="Savalia P."/>
            <person name="Abuyen K."/>
            <person name="Baughan C."/>
            <person name="Romero E."/>
            <person name="Ronkowski C."/>
            <person name="Torres B."/>
            <person name="Tremblay J."/>
            <person name="Trujillo A."/>
            <person name="Tyler M."/>
            <person name="Perez-Rodriguez I."/>
            <person name="Amend J."/>
        </authorList>
    </citation>
    <scope>NUCLEOTIDE SEQUENCE [LARGE SCALE GENOMIC DNA]</scope>
    <source>
        <strain evidence="6 7">EPR-M</strain>
    </source>
</reference>
<feature type="transmembrane region" description="Helical" evidence="4">
    <location>
        <begin position="21"/>
        <end position="48"/>
    </location>
</feature>
<proteinExistence type="predicted"/>
<dbReference type="Gene3D" id="4.10.1060.10">
    <property type="entry name" value="Zinc finger, RanBP2-type"/>
    <property type="match status" value="1"/>
</dbReference>
<keyword evidence="4" id="KW-0472">Membrane</keyword>
<dbReference type="OrthoDB" id="10019585at2"/>
<feature type="transmembrane region" description="Helical" evidence="4">
    <location>
        <begin position="54"/>
        <end position="76"/>
    </location>
</feature>
<dbReference type="Proteomes" id="UP000193136">
    <property type="component" value="Unassembled WGS sequence"/>
</dbReference>
<evidence type="ECO:0000259" key="5">
    <source>
        <dbReference type="PROSITE" id="PS50199"/>
    </source>
</evidence>
<dbReference type="STRING" id="1969733.B5V00_08570"/>
<keyword evidence="7" id="KW-1185">Reference proteome</keyword>
<keyword evidence="3" id="KW-0862">Zinc</keyword>